<protein>
    <submittedName>
        <fullName evidence="1">Uncharacterized protein</fullName>
    </submittedName>
</protein>
<dbReference type="AlphaFoldDB" id="A0A9D4S0J8"/>
<dbReference type="Proteomes" id="UP000828390">
    <property type="component" value="Unassembled WGS sequence"/>
</dbReference>
<reference evidence="1" key="1">
    <citation type="journal article" date="2019" name="bioRxiv">
        <title>The Genome of the Zebra Mussel, Dreissena polymorpha: A Resource for Invasive Species Research.</title>
        <authorList>
            <person name="McCartney M.A."/>
            <person name="Auch B."/>
            <person name="Kono T."/>
            <person name="Mallez S."/>
            <person name="Zhang Y."/>
            <person name="Obille A."/>
            <person name="Becker A."/>
            <person name="Abrahante J.E."/>
            <person name="Garbe J."/>
            <person name="Badalamenti J.P."/>
            <person name="Herman A."/>
            <person name="Mangelson H."/>
            <person name="Liachko I."/>
            <person name="Sullivan S."/>
            <person name="Sone E.D."/>
            <person name="Koren S."/>
            <person name="Silverstein K.A.T."/>
            <person name="Beckman K.B."/>
            <person name="Gohl D.M."/>
        </authorList>
    </citation>
    <scope>NUCLEOTIDE SEQUENCE</scope>
    <source>
        <strain evidence="1">Duluth1</strain>
        <tissue evidence="1">Whole animal</tissue>
    </source>
</reference>
<proteinExistence type="predicted"/>
<gene>
    <name evidence="1" type="ORF">DPMN_009400</name>
</gene>
<comment type="caution">
    <text evidence="1">The sequence shown here is derived from an EMBL/GenBank/DDBJ whole genome shotgun (WGS) entry which is preliminary data.</text>
</comment>
<sequence>MTPSQSHCCGINSYEAVSNSLPLNSMSSALQQALNHSLTKGRVPLGHFSYKII</sequence>
<organism evidence="1 2">
    <name type="scientific">Dreissena polymorpha</name>
    <name type="common">Zebra mussel</name>
    <name type="synonym">Mytilus polymorpha</name>
    <dbReference type="NCBI Taxonomy" id="45954"/>
    <lineage>
        <taxon>Eukaryota</taxon>
        <taxon>Metazoa</taxon>
        <taxon>Spiralia</taxon>
        <taxon>Lophotrochozoa</taxon>
        <taxon>Mollusca</taxon>
        <taxon>Bivalvia</taxon>
        <taxon>Autobranchia</taxon>
        <taxon>Heteroconchia</taxon>
        <taxon>Euheterodonta</taxon>
        <taxon>Imparidentia</taxon>
        <taxon>Neoheterodontei</taxon>
        <taxon>Myida</taxon>
        <taxon>Dreissenoidea</taxon>
        <taxon>Dreissenidae</taxon>
        <taxon>Dreissena</taxon>
    </lineage>
</organism>
<accession>A0A9D4S0J8</accession>
<name>A0A9D4S0J8_DREPO</name>
<keyword evidence="2" id="KW-1185">Reference proteome</keyword>
<reference evidence="1" key="2">
    <citation type="submission" date="2020-11" db="EMBL/GenBank/DDBJ databases">
        <authorList>
            <person name="McCartney M.A."/>
            <person name="Auch B."/>
            <person name="Kono T."/>
            <person name="Mallez S."/>
            <person name="Becker A."/>
            <person name="Gohl D.M."/>
            <person name="Silverstein K.A.T."/>
            <person name="Koren S."/>
            <person name="Bechman K.B."/>
            <person name="Herman A."/>
            <person name="Abrahante J.E."/>
            <person name="Garbe J."/>
        </authorList>
    </citation>
    <scope>NUCLEOTIDE SEQUENCE</scope>
    <source>
        <strain evidence="1">Duluth1</strain>
        <tissue evidence="1">Whole animal</tissue>
    </source>
</reference>
<evidence type="ECO:0000313" key="1">
    <source>
        <dbReference type="EMBL" id="KAH3885407.1"/>
    </source>
</evidence>
<evidence type="ECO:0000313" key="2">
    <source>
        <dbReference type="Proteomes" id="UP000828390"/>
    </source>
</evidence>
<dbReference type="EMBL" id="JAIWYP010000001">
    <property type="protein sequence ID" value="KAH3885407.1"/>
    <property type="molecule type" value="Genomic_DNA"/>
</dbReference>